<dbReference type="GO" id="GO:0016887">
    <property type="term" value="F:ATP hydrolysis activity"/>
    <property type="evidence" value="ECO:0007669"/>
    <property type="project" value="InterPro"/>
</dbReference>
<dbReference type="PANTHER" id="PTHR43514:SF4">
    <property type="entry name" value="ABC TRANSPORTER I FAMILY MEMBER 10"/>
    <property type="match status" value="1"/>
</dbReference>
<accession>A0A8D5FJ90</accession>
<dbReference type="EMBL" id="AP024086">
    <property type="protein sequence ID" value="BCL62398.1"/>
    <property type="molecule type" value="Genomic_DNA"/>
</dbReference>
<evidence type="ECO:0000256" key="1">
    <source>
        <dbReference type="ARBA" id="ARBA00022741"/>
    </source>
</evidence>
<dbReference type="Proteomes" id="UP000826725">
    <property type="component" value="Chromosome"/>
</dbReference>
<dbReference type="AlphaFoldDB" id="A0A8D5FJ90"/>
<evidence type="ECO:0000256" key="2">
    <source>
        <dbReference type="ARBA" id="ARBA00022840"/>
    </source>
</evidence>
<reference evidence="4" key="1">
    <citation type="submission" date="2020-09" db="EMBL/GenBank/DDBJ databases">
        <title>Desulfogranum mesoprofundum gen. nov., sp. nov., a novel mesophilic, sulfate-reducing chemolithoautotroph isolated from a deep-sea hydrothermal vent chimney in the Suiyo Seamount.</title>
        <authorList>
            <person name="Hashimoto Y."/>
            <person name="Nakagawa S."/>
        </authorList>
    </citation>
    <scope>NUCLEOTIDE SEQUENCE</scope>
    <source>
        <strain evidence="4">KT2</strain>
    </source>
</reference>
<feature type="domain" description="ABC transporter" evidence="3">
    <location>
        <begin position="3"/>
        <end position="238"/>
    </location>
</feature>
<evidence type="ECO:0000313" key="5">
    <source>
        <dbReference type="Proteomes" id="UP000826725"/>
    </source>
</evidence>
<dbReference type="InterPro" id="IPR003439">
    <property type="entry name" value="ABC_transporter-like_ATP-bd"/>
</dbReference>
<dbReference type="KEGG" id="dbk:DGMP_30910"/>
<evidence type="ECO:0000259" key="3">
    <source>
        <dbReference type="PROSITE" id="PS50893"/>
    </source>
</evidence>
<protein>
    <recommendedName>
        <fullName evidence="3">ABC transporter domain-containing protein</fullName>
    </recommendedName>
</protein>
<proteinExistence type="predicted"/>
<dbReference type="PROSITE" id="PS50893">
    <property type="entry name" value="ABC_TRANSPORTER_2"/>
    <property type="match status" value="1"/>
</dbReference>
<dbReference type="InterPro" id="IPR003593">
    <property type="entry name" value="AAA+_ATPase"/>
</dbReference>
<dbReference type="PROSITE" id="PS00211">
    <property type="entry name" value="ABC_TRANSPORTER_1"/>
    <property type="match status" value="1"/>
</dbReference>
<dbReference type="PANTHER" id="PTHR43514">
    <property type="entry name" value="ABC TRANSPORTER I FAMILY MEMBER 10"/>
    <property type="match status" value="1"/>
</dbReference>
<keyword evidence="2" id="KW-0067">ATP-binding</keyword>
<name>A0A8D5FJ90_9BACT</name>
<sequence>MAVKPMNLQVDIHLKRGDFNFKAAFETSSERCGIFGPSGSGKSTLMLMLAGLLTPDKGRIVLHNEILFDSEEQINLKPQKRRTGVVFQHGYLFPHMSVRRNLLYGWKRIAPILRKEEPGKIIEVLELEHLLDRKVTALSGGEQQRVALGRTVLSCPQLILMDEPLTGLDSQLKKQIICYLLKLFEECGIPFLFISHSVEEMSLMAEEVLVFRRGTLRQTLREKEFSRKNGSSLKVDLKKAEPVKDLP</sequence>
<dbReference type="GO" id="GO:0005524">
    <property type="term" value="F:ATP binding"/>
    <property type="evidence" value="ECO:0007669"/>
    <property type="project" value="UniProtKB-KW"/>
</dbReference>
<dbReference type="Pfam" id="PF00005">
    <property type="entry name" value="ABC_tran"/>
    <property type="match status" value="1"/>
</dbReference>
<keyword evidence="5" id="KW-1185">Reference proteome</keyword>
<dbReference type="InterPro" id="IPR050334">
    <property type="entry name" value="Molybdenum_import_ModC"/>
</dbReference>
<gene>
    <name evidence="4" type="ORF">DGMP_30910</name>
</gene>
<dbReference type="SMART" id="SM00382">
    <property type="entry name" value="AAA"/>
    <property type="match status" value="1"/>
</dbReference>
<organism evidence="4 5">
    <name type="scientific">Desulfomarina profundi</name>
    <dbReference type="NCBI Taxonomy" id="2772557"/>
    <lineage>
        <taxon>Bacteria</taxon>
        <taxon>Pseudomonadati</taxon>
        <taxon>Thermodesulfobacteriota</taxon>
        <taxon>Desulfobulbia</taxon>
        <taxon>Desulfobulbales</taxon>
        <taxon>Desulfobulbaceae</taxon>
        <taxon>Desulfomarina</taxon>
    </lineage>
</organism>
<evidence type="ECO:0000313" key="4">
    <source>
        <dbReference type="EMBL" id="BCL62398.1"/>
    </source>
</evidence>
<dbReference type="InterPro" id="IPR017871">
    <property type="entry name" value="ABC_transporter-like_CS"/>
</dbReference>
<keyword evidence="1" id="KW-0547">Nucleotide-binding</keyword>